<dbReference type="AlphaFoldDB" id="A0A0N7GSY2"/>
<evidence type="ECO:0000313" key="2">
    <source>
        <dbReference type="EMBL" id="ALH81987.1"/>
    </source>
</evidence>
<dbReference type="EMBL" id="CP012700">
    <property type="protein sequence ID" value="ALH81987.1"/>
    <property type="molecule type" value="Genomic_DNA"/>
</dbReference>
<evidence type="ECO:0000313" key="3">
    <source>
        <dbReference type="Proteomes" id="UP000058074"/>
    </source>
</evidence>
<dbReference type="PATRIC" id="fig|33050.5.peg.3520"/>
<feature type="transmembrane region" description="Helical" evidence="1">
    <location>
        <begin position="83"/>
        <end position="103"/>
    </location>
</feature>
<dbReference type="InterPro" id="IPR004891">
    <property type="entry name" value="Mercury-R_MerC"/>
</dbReference>
<dbReference type="Proteomes" id="UP000058074">
    <property type="component" value="Chromosome"/>
</dbReference>
<keyword evidence="1" id="KW-1133">Transmembrane helix</keyword>
<keyword evidence="1" id="KW-0812">Transmembrane</keyword>
<dbReference type="Pfam" id="PF03203">
    <property type="entry name" value="MerC"/>
    <property type="match status" value="1"/>
</dbReference>
<reference evidence="2 3" key="1">
    <citation type="journal article" date="2015" name="Genome Announc.">
        <title>Complete Genome Sequence of Polypropylene Glycol- and Polyethylene Glycol-Degrading Sphingopyxis macrogoltabida Strain EY-1.</title>
        <authorList>
            <person name="Ohtsubo Y."/>
            <person name="Nagata Y."/>
            <person name="Numata M."/>
            <person name="Tsuchikane K."/>
            <person name="Hosoyama A."/>
            <person name="Yamazoe A."/>
            <person name="Tsuda M."/>
            <person name="Fujita N."/>
            <person name="Kawai F."/>
        </authorList>
    </citation>
    <scope>NUCLEOTIDE SEQUENCE [LARGE SCALE GENOMIC DNA]</scope>
    <source>
        <strain evidence="2 3">EY-1</strain>
    </source>
</reference>
<keyword evidence="1" id="KW-0472">Membrane</keyword>
<gene>
    <name evidence="2" type="ORF">AN936_16980</name>
</gene>
<dbReference type="KEGG" id="smag:AN936_16980"/>
<evidence type="ECO:0000256" key="1">
    <source>
        <dbReference type="SAM" id="Phobius"/>
    </source>
</evidence>
<dbReference type="GO" id="GO:0015097">
    <property type="term" value="F:mercury ion transmembrane transporter activity"/>
    <property type="evidence" value="ECO:0007669"/>
    <property type="project" value="InterPro"/>
</dbReference>
<name>A0A0N7GSY2_SPHMC</name>
<proteinExistence type="predicted"/>
<accession>A0A0N7GSY2</accession>
<sequence>MPYPSSQLQHTENRVTHVASHAPVSTRLGAIVRAARDSRPLTSLNGDQLAMGLSGLCLVHCLATTIFFASIASVGGVFLENHLFHEIGLIIAIGFALVTLVSGVLSHGYMMPFAVGSFGLGMMAGALSRPHDGSEVLATMVGVAVVALGHDLNRRASH</sequence>
<protein>
    <recommendedName>
        <fullName evidence="4">MerC domain-containing protein</fullName>
    </recommendedName>
</protein>
<evidence type="ECO:0008006" key="4">
    <source>
        <dbReference type="Google" id="ProtNLM"/>
    </source>
</evidence>
<dbReference type="GO" id="GO:0016020">
    <property type="term" value="C:membrane"/>
    <property type="evidence" value="ECO:0007669"/>
    <property type="project" value="InterPro"/>
</dbReference>
<feature type="transmembrane region" description="Helical" evidence="1">
    <location>
        <begin position="49"/>
        <end position="71"/>
    </location>
</feature>
<organism evidence="2 3">
    <name type="scientific">Sphingopyxis macrogoltabida</name>
    <name type="common">Sphingomonas macrogoltabidus</name>
    <dbReference type="NCBI Taxonomy" id="33050"/>
    <lineage>
        <taxon>Bacteria</taxon>
        <taxon>Pseudomonadati</taxon>
        <taxon>Pseudomonadota</taxon>
        <taxon>Alphaproteobacteria</taxon>
        <taxon>Sphingomonadales</taxon>
        <taxon>Sphingomonadaceae</taxon>
        <taxon>Sphingopyxis</taxon>
    </lineage>
</organism>